<sequence>MMLNFFLLELPAVGGFPGELIISSNVSVGHVLDHSEGVAAHALHMVLTSQQSFSDMLVGICVGEAVQACFLIGNARAQQGFEVIRVLGHRFLVGVLIEIFQGLVQLI</sequence>
<organism evidence="2">
    <name type="scientific">Rhizophora mucronata</name>
    <name type="common">Asiatic mangrove</name>
    <dbReference type="NCBI Taxonomy" id="61149"/>
    <lineage>
        <taxon>Eukaryota</taxon>
        <taxon>Viridiplantae</taxon>
        <taxon>Streptophyta</taxon>
        <taxon>Embryophyta</taxon>
        <taxon>Tracheophyta</taxon>
        <taxon>Spermatophyta</taxon>
        <taxon>Magnoliopsida</taxon>
        <taxon>eudicotyledons</taxon>
        <taxon>Gunneridae</taxon>
        <taxon>Pentapetalae</taxon>
        <taxon>rosids</taxon>
        <taxon>fabids</taxon>
        <taxon>Malpighiales</taxon>
        <taxon>Rhizophoraceae</taxon>
        <taxon>Rhizophora</taxon>
    </lineage>
</organism>
<dbReference type="EMBL" id="GGEC01088714">
    <property type="protein sequence ID" value="MBX69198.1"/>
    <property type="molecule type" value="Transcribed_RNA"/>
</dbReference>
<reference evidence="2" key="1">
    <citation type="submission" date="2018-02" db="EMBL/GenBank/DDBJ databases">
        <title>Rhizophora mucronata_Transcriptome.</title>
        <authorList>
            <person name="Meera S.P."/>
            <person name="Sreeshan A."/>
            <person name="Augustine A."/>
        </authorList>
    </citation>
    <scope>NUCLEOTIDE SEQUENCE</scope>
    <source>
        <tissue evidence="2">Leaf</tissue>
    </source>
</reference>
<proteinExistence type="predicted"/>
<evidence type="ECO:0000313" key="2">
    <source>
        <dbReference type="EMBL" id="MBX69198.1"/>
    </source>
</evidence>
<feature type="signal peptide" evidence="1">
    <location>
        <begin position="1"/>
        <end position="15"/>
    </location>
</feature>
<feature type="chain" id="PRO_5015117452" evidence="1">
    <location>
        <begin position="16"/>
        <end position="107"/>
    </location>
</feature>
<dbReference type="AlphaFoldDB" id="A0A2P2QQG9"/>
<accession>A0A2P2QQG9</accession>
<protein>
    <submittedName>
        <fullName evidence="2">Uncharacterized protein</fullName>
    </submittedName>
</protein>
<name>A0A2P2QQG9_RHIMU</name>
<evidence type="ECO:0000256" key="1">
    <source>
        <dbReference type="SAM" id="SignalP"/>
    </source>
</evidence>
<keyword evidence="1" id="KW-0732">Signal</keyword>